<sequence>MMKTRLRYVVKQSALILLVLVLAAIIFALGLAFGYGGLGNGENPWSILSPDTWKEILSKFTGQ</sequence>
<reference evidence="1" key="1">
    <citation type="submission" date="2018-06" db="EMBL/GenBank/DDBJ databases">
        <authorList>
            <consortium name="Pathogen Informatics"/>
            <person name="Doyle S."/>
        </authorList>
    </citation>
    <scope>NUCLEOTIDE SEQUENCE [LARGE SCALE GENOMIC DNA]</scope>
    <source>
        <strain evidence="1">NCTC13765</strain>
    </source>
</reference>
<name>A0A380L0V1_9STRE</name>
<evidence type="ECO:0000313" key="2">
    <source>
        <dbReference type="Proteomes" id="UP000254634"/>
    </source>
</evidence>
<protein>
    <submittedName>
        <fullName evidence="1">EpuA family protein</fullName>
    </submittedName>
</protein>
<dbReference type="Proteomes" id="UP000254634">
    <property type="component" value="Unassembled WGS sequence"/>
</dbReference>
<dbReference type="Pfam" id="PF11772">
    <property type="entry name" value="EpuA"/>
    <property type="match status" value="1"/>
</dbReference>
<dbReference type="InterPro" id="IPR024596">
    <property type="entry name" value="RNApol_su_b/EpuA"/>
</dbReference>
<gene>
    <name evidence="1" type="ORF">NCTC13765_01937</name>
</gene>
<accession>A0A380L0V1</accession>
<organism evidence="1 2">
    <name type="scientific">Streptococcus massiliensis</name>
    <dbReference type="NCBI Taxonomy" id="313439"/>
    <lineage>
        <taxon>Bacteria</taxon>
        <taxon>Bacillati</taxon>
        <taxon>Bacillota</taxon>
        <taxon>Bacilli</taxon>
        <taxon>Lactobacillales</taxon>
        <taxon>Streptococcaceae</taxon>
        <taxon>Streptococcus</taxon>
    </lineage>
</organism>
<dbReference type="EMBL" id="UHFR01000005">
    <property type="protein sequence ID" value="SUN77412.1"/>
    <property type="molecule type" value="Genomic_DNA"/>
</dbReference>
<dbReference type="AlphaFoldDB" id="A0A380L0V1"/>
<dbReference type="STRING" id="1123307.GCA_000380065_00279"/>
<keyword evidence="2" id="KW-1185">Reference proteome</keyword>
<evidence type="ECO:0000313" key="1">
    <source>
        <dbReference type="EMBL" id="SUN77412.1"/>
    </source>
</evidence>
<proteinExistence type="predicted"/>